<dbReference type="InterPro" id="IPR058328">
    <property type="entry name" value="DUF8015"/>
</dbReference>
<dbReference type="Pfam" id="PF26047">
    <property type="entry name" value="DUF8015"/>
    <property type="match status" value="1"/>
</dbReference>
<feature type="transmembrane region" description="Helical" evidence="1">
    <location>
        <begin position="51"/>
        <end position="72"/>
    </location>
</feature>
<dbReference type="AlphaFoldDB" id="U1PLG2"/>
<dbReference type="HOGENOM" id="CLU_2662254_0_0_2"/>
<protein>
    <submittedName>
        <fullName evidence="2">Uncharacterized protein</fullName>
    </submittedName>
</protein>
<name>U1PLG2_9EURY</name>
<feature type="transmembrane region" description="Helical" evidence="1">
    <location>
        <begin position="23"/>
        <end position="44"/>
    </location>
</feature>
<sequence length="75" mass="7839">MPGLSTQFESPIFSLPVTVYDKLLIAIPTVVFLTYITCVLVLTLSQIVSMGVASLAGGIIVGDALFISHPGLDSS</sequence>
<evidence type="ECO:0000313" key="3">
    <source>
        <dbReference type="Proteomes" id="UP000030710"/>
    </source>
</evidence>
<dbReference type="Proteomes" id="UP000030710">
    <property type="component" value="Unassembled WGS sequence"/>
</dbReference>
<evidence type="ECO:0000313" key="2">
    <source>
        <dbReference type="EMBL" id="ERG94537.1"/>
    </source>
</evidence>
<keyword evidence="1" id="KW-1133">Transmembrane helix</keyword>
<proteinExistence type="predicted"/>
<reference evidence="2 3" key="1">
    <citation type="journal article" date="2013" name="PLoS ONE">
        <title>Assembly-driven community genomics of a hypersaline microbial ecosystem.</title>
        <authorList>
            <person name="Podell S."/>
            <person name="Ugalde J.A."/>
            <person name="Narasingarao P."/>
            <person name="Banfield J.F."/>
            <person name="Heidelberg K.B."/>
            <person name="Allen E.E."/>
        </authorList>
    </citation>
    <scope>NUCLEOTIDE SEQUENCE [LARGE SCALE GENOMIC DNA]</scope>
    <source>
        <strain evidence="3">J07HQW2</strain>
    </source>
</reference>
<accession>U1PLG2</accession>
<organism evidence="2 3">
    <name type="scientific">Haloquadratum walsbyi J07HQW2</name>
    <dbReference type="NCBI Taxonomy" id="1238425"/>
    <lineage>
        <taxon>Archaea</taxon>
        <taxon>Methanobacteriati</taxon>
        <taxon>Methanobacteriota</taxon>
        <taxon>Stenosarchaea group</taxon>
        <taxon>Halobacteria</taxon>
        <taxon>Halobacteriales</taxon>
        <taxon>Haloferacaceae</taxon>
        <taxon>Haloquadratum</taxon>
    </lineage>
</organism>
<keyword evidence="1" id="KW-0812">Transmembrane</keyword>
<dbReference type="eggNOG" id="arCOG10708">
    <property type="taxonomic scope" value="Archaea"/>
</dbReference>
<dbReference type="EMBL" id="KE356561">
    <property type="protein sequence ID" value="ERG94537.1"/>
    <property type="molecule type" value="Genomic_DNA"/>
</dbReference>
<gene>
    <name evidence="2" type="ORF">J07HQW2_00972</name>
</gene>
<evidence type="ECO:0000256" key="1">
    <source>
        <dbReference type="SAM" id="Phobius"/>
    </source>
</evidence>
<dbReference type="RefSeq" id="WP_021054028.1">
    <property type="nucleotide sequence ID" value="NZ_KE356561.1"/>
</dbReference>
<keyword evidence="1" id="KW-0472">Membrane</keyword>